<name>M5PYM6_DESAF</name>
<dbReference type="EMBL" id="AOSV01000001">
    <property type="protein sequence ID" value="EMG39130.1"/>
    <property type="molecule type" value="Genomic_DNA"/>
</dbReference>
<evidence type="ECO:0000256" key="1">
    <source>
        <dbReference type="SAM" id="MobiDB-lite"/>
    </source>
</evidence>
<comment type="caution">
    <text evidence="2">The sequence shown here is derived from an EMBL/GenBank/DDBJ whole genome shotgun (WGS) entry which is preliminary data.</text>
</comment>
<organism evidence="2 3">
    <name type="scientific">Desulfocurvibacter africanus PCS</name>
    <dbReference type="NCBI Taxonomy" id="1262666"/>
    <lineage>
        <taxon>Bacteria</taxon>
        <taxon>Pseudomonadati</taxon>
        <taxon>Thermodesulfobacteriota</taxon>
        <taxon>Desulfovibrionia</taxon>
        <taxon>Desulfovibrionales</taxon>
        <taxon>Desulfovibrionaceae</taxon>
        <taxon>Desulfocurvibacter</taxon>
    </lineage>
</organism>
<dbReference type="AlphaFoldDB" id="M5PYM6"/>
<gene>
    <name evidence="2" type="ORF">PCS_00016</name>
</gene>
<evidence type="ECO:0000313" key="2">
    <source>
        <dbReference type="EMBL" id="EMG39130.1"/>
    </source>
</evidence>
<dbReference type="RefSeq" id="WP_005982726.1">
    <property type="nucleotide sequence ID" value="NZ_AOSV01000001.1"/>
</dbReference>
<reference evidence="2 3" key="1">
    <citation type="journal article" date="2013" name="Genome Announc.">
        <title>Draft Genome Sequence for Desulfovibrio africanus Strain PCS.</title>
        <authorList>
            <person name="Brown S.D."/>
            <person name="Utturkar S.M."/>
            <person name="Arkin A.P."/>
            <person name="Deutschbauer A.M."/>
            <person name="Elias D.A."/>
            <person name="Hazen T.C."/>
            <person name="Chakraborty R."/>
        </authorList>
    </citation>
    <scope>NUCLEOTIDE SEQUENCE [LARGE SCALE GENOMIC DNA]</scope>
    <source>
        <strain evidence="2 3">PCS</strain>
    </source>
</reference>
<protein>
    <submittedName>
        <fullName evidence="2">Uncharacterized protein</fullName>
    </submittedName>
</protein>
<feature type="region of interest" description="Disordered" evidence="1">
    <location>
        <begin position="1"/>
        <end position="22"/>
    </location>
</feature>
<proteinExistence type="predicted"/>
<dbReference type="Proteomes" id="UP000011922">
    <property type="component" value="Unassembled WGS sequence"/>
</dbReference>
<sequence>MHQALASQSGAHEDRLHPDAVGMVQPSPMRCGCSGRAWADVDFCAGIVHYDLGNSDPIHTADTGPSGPTKEPP</sequence>
<feature type="region of interest" description="Disordered" evidence="1">
    <location>
        <begin position="52"/>
        <end position="73"/>
    </location>
</feature>
<evidence type="ECO:0000313" key="3">
    <source>
        <dbReference type="Proteomes" id="UP000011922"/>
    </source>
</evidence>
<feature type="compositionally biased region" description="Polar residues" evidence="1">
    <location>
        <begin position="1"/>
        <end position="10"/>
    </location>
</feature>
<dbReference type="PATRIC" id="fig|1262666.3.peg.16"/>
<accession>M5PYM6</accession>